<dbReference type="PANTHER" id="PTHR30537:SF5">
    <property type="entry name" value="HTH-TYPE TRANSCRIPTIONAL ACTIVATOR TTDR-RELATED"/>
    <property type="match status" value="1"/>
</dbReference>
<dbReference type="Pfam" id="PF03466">
    <property type="entry name" value="LysR_substrate"/>
    <property type="match status" value="1"/>
</dbReference>
<dbReference type="HOGENOM" id="CLU_039613_16_3_6"/>
<dbReference type="SUPFAM" id="SSF53850">
    <property type="entry name" value="Periplasmic binding protein-like II"/>
    <property type="match status" value="1"/>
</dbReference>
<reference evidence="6 7" key="1">
    <citation type="submission" date="2006-03" db="EMBL/GenBank/DDBJ databases">
        <authorList>
            <person name="Pinhassi J."/>
            <person name="Pedros-Alio C."/>
            <person name="Ferriera S."/>
            <person name="Johnson J."/>
            <person name="Kravitz S."/>
            <person name="Halpern A."/>
            <person name="Remington K."/>
            <person name="Beeson K."/>
            <person name="Tran B."/>
            <person name="Rogers Y.-H."/>
            <person name="Friedman R."/>
            <person name="Venter J.C."/>
        </authorList>
    </citation>
    <scope>NUCLEOTIDE SEQUENCE [LARGE SCALE GENOMIC DNA]</scope>
    <source>
        <strain evidence="6 7">RED65</strain>
    </source>
</reference>
<dbReference type="AlphaFoldDB" id="Q1MY79"/>
<protein>
    <submittedName>
        <fullName evidence="6">Probable transcriptional regulator, LysR family protein</fullName>
    </submittedName>
</protein>
<dbReference type="OrthoDB" id="9815676at2"/>
<evidence type="ECO:0000256" key="4">
    <source>
        <dbReference type="ARBA" id="ARBA00023163"/>
    </source>
</evidence>
<comment type="caution">
    <text evidence="6">The sequence shown here is derived from an EMBL/GenBank/DDBJ whole genome shotgun (WGS) entry which is preliminary data.</text>
</comment>
<accession>Q1MY79</accession>
<dbReference type="InterPro" id="IPR036390">
    <property type="entry name" value="WH_DNA-bd_sf"/>
</dbReference>
<dbReference type="Proteomes" id="UP000004263">
    <property type="component" value="Unassembled WGS sequence"/>
</dbReference>
<dbReference type="InterPro" id="IPR058163">
    <property type="entry name" value="LysR-type_TF_proteobact-type"/>
</dbReference>
<dbReference type="GO" id="GO:0003700">
    <property type="term" value="F:DNA-binding transcription factor activity"/>
    <property type="evidence" value="ECO:0007669"/>
    <property type="project" value="InterPro"/>
</dbReference>
<sequence length="290" mass="32428">MDTLDTIRAFIAVAAEGSFTKAADRLDTSPQLISKYMGQLESRLNIRLLNRTTRKVQLTEAGAAYLEQAQDLINRFDAMENEIGDLQTLPQGNLRISAPVSFANLHMGALLREFQSLYPDISIDLQLNDRKVDIVEEGYDVALRIGQLQDSSLIAKYIAPIQLRICASKDYLQKNGIPKTEADLKQHTYLSYSYAEQNQSIFKNAKTVITCNNGDILVDHAIAGSGIAMQPTFICGEALKRGDLVSILENYTPKALGLYAMYAHRKFIPLKVRCFLDFIGGYFGEAPYWD</sequence>
<dbReference type="GO" id="GO:0043565">
    <property type="term" value="F:sequence-specific DNA binding"/>
    <property type="evidence" value="ECO:0007669"/>
    <property type="project" value="TreeGrafter"/>
</dbReference>
<gene>
    <name evidence="6" type="ORF">RED65_02388</name>
</gene>
<dbReference type="Pfam" id="PF00126">
    <property type="entry name" value="HTH_1"/>
    <property type="match status" value="1"/>
</dbReference>
<organism evidence="6 7">
    <name type="scientific">Bermanella marisrubri</name>
    <dbReference type="NCBI Taxonomy" id="207949"/>
    <lineage>
        <taxon>Bacteria</taxon>
        <taxon>Pseudomonadati</taxon>
        <taxon>Pseudomonadota</taxon>
        <taxon>Gammaproteobacteria</taxon>
        <taxon>Oceanospirillales</taxon>
        <taxon>Oceanospirillaceae</taxon>
        <taxon>Bermanella</taxon>
    </lineage>
</organism>
<evidence type="ECO:0000256" key="1">
    <source>
        <dbReference type="ARBA" id="ARBA00009437"/>
    </source>
</evidence>
<name>Q1MY79_9GAMM</name>
<keyword evidence="4" id="KW-0804">Transcription</keyword>
<keyword evidence="3" id="KW-0238">DNA-binding</keyword>
<comment type="similarity">
    <text evidence="1">Belongs to the LysR transcriptional regulatory family.</text>
</comment>
<dbReference type="CDD" id="cd08422">
    <property type="entry name" value="PBP2_CrgA_like"/>
    <property type="match status" value="1"/>
</dbReference>
<keyword evidence="2" id="KW-0805">Transcription regulation</keyword>
<dbReference type="InterPro" id="IPR000847">
    <property type="entry name" value="LysR_HTH_N"/>
</dbReference>
<keyword evidence="7" id="KW-1185">Reference proteome</keyword>
<evidence type="ECO:0000256" key="2">
    <source>
        <dbReference type="ARBA" id="ARBA00023015"/>
    </source>
</evidence>
<dbReference type="Gene3D" id="3.40.190.290">
    <property type="match status" value="1"/>
</dbReference>
<dbReference type="GO" id="GO:0006351">
    <property type="term" value="P:DNA-templated transcription"/>
    <property type="evidence" value="ECO:0007669"/>
    <property type="project" value="TreeGrafter"/>
</dbReference>
<dbReference type="InterPro" id="IPR005119">
    <property type="entry name" value="LysR_subst-bd"/>
</dbReference>
<feature type="domain" description="HTH lysR-type" evidence="5">
    <location>
        <begin position="1"/>
        <end position="59"/>
    </location>
</feature>
<proteinExistence type="inferred from homology"/>
<dbReference type="PROSITE" id="PS50931">
    <property type="entry name" value="HTH_LYSR"/>
    <property type="match status" value="1"/>
</dbReference>
<dbReference type="SUPFAM" id="SSF46785">
    <property type="entry name" value="Winged helix' DNA-binding domain"/>
    <property type="match status" value="1"/>
</dbReference>
<dbReference type="PANTHER" id="PTHR30537">
    <property type="entry name" value="HTH-TYPE TRANSCRIPTIONAL REGULATOR"/>
    <property type="match status" value="1"/>
</dbReference>
<evidence type="ECO:0000313" key="6">
    <source>
        <dbReference type="EMBL" id="EAT10931.1"/>
    </source>
</evidence>
<dbReference type="RefSeq" id="WP_007019334.1">
    <property type="nucleotide sequence ID" value="NZ_CH724123.1"/>
</dbReference>
<dbReference type="InterPro" id="IPR036388">
    <property type="entry name" value="WH-like_DNA-bd_sf"/>
</dbReference>
<dbReference type="EMBL" id="AAQH01000028">
    <property type="protein sequence ID" value="EAT10931.1"/>
    <property type="molecule type" value="Genomic_DNA"/>
</dbReference>
<evidence type="ECO:0000256" key="3">
    <source>
        <dbReference type="ARBA" id="ARBA00023125"/>
    </source>
</evidence>
<dbReference type="STRING" id="207949.RED65_02388"/>
<dbReference type="Gene3D" id="1.10.10.10">
    <property type="entry name" value="Winged helix-like DNA-binding domain superfamily/Winged helix DNA-binding domain"/>
    <property type="match status" value="1"/>
</dbReference>
<evidence type="ECO:0000313" key="7">
    <source>
        <dbReference type="Proteomes" id="UP000004263"/>
    </source>
</evidence>
<evidence type="ECO:0000259" key="5">
    <source>
        <dbReference type="PROSITE" id="PS50931"/>
    </source>
</evidence>
<dbReference type="FunFam" id="1.10.10.10:FF:000001">
    <property type="entry name" value="LysR family transcriptional regulator"/>
    <property type="match status" value="1"/>
</dbReference>